<comment type="caution">
    <text evidence="1">The sequence shown here is derived from an EMBL/GenBank/DDBJ whole genome shotgun (WGS) entry which is preliminary data.</text>
</comment>
<evidence type="ECO:0000313" key="2">
    <source>
        <dbReference type="Proteomes" id="UP000218231"/>
    </source>
</evidence>
<sequence length="211" mass="22982">MGFLLADDKRYLQGEPYWSQPFLARVKSHTQRCASIARRTFRASVASLRCSSSIGTQGKRLLTTSSSFADVPDGTGIAKTADGNSDGARGTHWDRTAHTVLADLKRMVEEKELPKGSYISRTASHANPASLSRQLTSGANATILLGHIGKGQQAPFEHSKPIRPQSIVRVQIPKKGKPEEGNRDHPCRTKSGTSVAFNKFASKYLSWSTSV</sequence>
<keyword evidence="2" id="KW-1185">Reference proteome</keyword>
<accession>A0A2A2JIR2</accession>
<dbReference type="AlphaFoldDB" id="A0A2A2JIR2"/>
<evidence type="ECO:0000313" key="1">
    <source>
        <dbReference type="EMBL" id="PAV61565.1"/>
    </source>
</evidence>
<protein>
    <submittedName>
        <fullName evidence="1">Uncharacterized protein</fullName>
    </submittedName>
</protein>
<gene>
    <name evidence="1" type="ORF">WR25_26908</name>
</gene>
<name>A0A2A2JIR2_9BILA</name>
<dbReference type="Proteomes" id="UP000218231">
    <property type="component" value="Unassembled WGS sequence"/>
</dbReference>
<dbReference type="EMBL" id="LIAE01010405">
    <property type="protein sequence ID" value="PAV61565.1"/>
    <property type="molecule type" value="Genomic_DNA"/>
</dbReference>
<proteinExistence type="predicted"/>
<organism evidence="1 2">
    <name type="scientific">Diploscapter pachys</name>
    <dbReference type="NCBI Taxonomy" id="2018661"/>
    <lineage>
        <taxon>Eukaryota</taxon>
        <taxon>Metazoa</taxon>
        <taxon>Ecdysozoa</taxon>
        <taxon>Nematoda</taxon>
        <taxon>Chromadorea</taxon>
        <taxon>Rhabditida</taxon>
        <taxon>Rhabditina</taxon>
        <taxon>Rhabditomorpha</taxon>
        <taxon>Rhabditoidea</taxon>
        <taxon>Rhabditidae</taxon>
        <taxon>Diploscapter</taxon>
    </lineage>
</organism>
<reference evidence="1 2" key="1">
    <citation type="journal article" date="2017" name="Curr. Biol.">
        <title>Genome architecture and evolution of a unichromosomal asexual nematode.</title>
        <authorList>
            <person name="Fradin H."/>
            <person name="Zegar C."/>
            <person name="Gutwein M."/>
            <person name="Lucas J."/>
            <person name="Kovtun M."/>
            <person name="Corcoran D."/>
            <person name="Baugh L.R."/>
            <person name="Kiontke K."/>
            <person name="Gunsalus K."/>
            <person name="Fitch D.H."/>
            <person name="Piano F."/>
        </authorList>
    </citation>
    <scope>NUCLEOTIDE SEQUENCE [LARGE SCALE GENOMIC DNA]</scope>
    <source>
        <strain evidence="1">PF1309</strain>
    </source>
</reference>